<dbReference type="Proteomes" id="UP001428341">
    <property type="component" value="Unassembled WGS sequence"/>
</dbReference>
<evidence type="ECO:0000313" key="1">
    <source>
        <dbReference type="EMBL" id="KAK9201498.1"/>
    </source>
</evidence>
<name>A0AAP0QKL8_9ROSI</name>
<comment type="caution">
    <text evidence="1">The sequence shown here is derived from an EMBL/GenBank/DDBJ whole genome shotgun (WGS) entry which is preliminary data.</text>
</comment>
<proteinExistence type="predicted"/>
<gene>
    <name evidence="1" type="ORF">WN944_016701</name>
</gene>
<dbReference type="EMBL" id="JBCGBO010000005">
    <property type="protein sequence ID" value="KAK9201498.1"/>
    <property type="molecule type" value="Genomic_DNA"/>
</dbReference>
<sequence length="83" mass="9496">MLGGCSGEIIQCSWSIMLHILSFVDPTYHFHRSLKKKNNACWGCHGVKWRCIKSRHCTGSNGKLNSFQNPEMFLAIDQLRSKL</sequence>
<evidence type="ECO:0000313" key="2">
    <source>
        <dbReference type="Proteomes" id="UP001428341"/>
    </source>
</evidence>
<keyword evidence="2" id="KW-1185">Reference proteome</keyword>
<reference evidence="1 2" key="1">
    <citation type="submission" date="2024-05" db="EMBL/GenBank/DDBJ databases">
        <title>Haplotype-resolved chromosome-level genome assembly of Huyou (Citrus changshanensis).</title>
        <authorList>
            <person name="Miao C."/>
            <person name="Chen W."/>
            <person name="Wu Y."/>
            <person name="Wang L."/>
            <person name="Zhao S."/>
            <person name="Grierson D."/>
            <person name="Xu C."/>
            <person name="Chen K."/>
        </authorList>
    </citation>
    <scope>NUCLEOTIDE SEQUENCE [LARGE SCALE GENOMIC DNA]</scope>
    <source>
        <strain evidence="1">01-14</strain>
        <tissue evidence="1">Leaf</tissue>
    </source>
</reference>
<dbReference type="AlphaFoldDB" id="A0AAP0QKL8"/>
<protein>
    <submittedName>
        <fullName evidence="1">Uncharacterized protein</fullName>
    </submittedName>
</protein>
<organism evidence="1 2">
    <name type="scientific">Citrus x changshan-huyou</name>
    <dbReference type="NCBI Taxonomy" id="2935761"/>
    <lineage>
        <taxon>Eukaryota</taxon>
        <taxon>Viridiplantae</taxon>
        <taxon>Streptophyta</taxon>
        <taxon>Embryophyta</taxon>
        <taxon>Tracheophyta</taxon>
        <taxon>Spermatophyta</taxon>
        <taxon>Magnoliopsida</taxon>
        <taxon>eudicotyledons</taxon>
        <taxon>Gunneridae</taxon>
        <taxon>Pentapetalae</taxon>
        <taxon>rosids</taxon>
        <taxon>malvids</taxon>
        <taxon>Sapindales</taxon>
        <taxon>Rutaceae</taxon>
        <taxon>Aurantioideae</taxon>
        <taxon>Citrus</taxon>
    </lineage>
</organism>
<accession>A0AAP0QKL8</accession>